<gene>
    <name evidence="2" type="ORF">EVAR_16358_1</name>
</gene>
<feature type="transmembrane region" description="Helical" evidence="1">
    <location>
        <begin position="20"/>
        <end position="39"/>
    </location>
</feature>
<dbReference type="Proteomes" id="UP000299102">
    <property type="component" value="Unassembled WGS sequence"/>
</dbReference>
<proteinExistence type="predicted"/>
<keyword evidence="1" id="KW-0472">Membrane</keyword>
<evidence type="ECO:0000313" key="3">
    <source>
        <dbReference type="Proteomes" id="UP000299102"/>
    </source>
</evidence>
<protein>
    <submittedName>
        <fullName evidence="2">Uncharacterized protein</fullName>
    </submittedName>
</protein>
<dbReference type="AlphaFoldDB" id="A0A4C1VV45"/>
<keyword evidence="3" id="KW-1185">Reference proteome</keyword>
<keyword evidence="1" id="KW-1133">Transmembrane helix</keyword>
<reference evidence="2 3" key="1">
    <citation type="journal article" date="2019" name="Commun. Biol.">
        <title>The bagworm genome reveals a unique fibroin gene that provides high tensile strength.</title>
        <authorList>
            <person name="Kono N."/>
            <person name="Nakamura H."/>
            <person name="Ohtoshi R."/>
            <person name="Tomita M."/>
            <person name="Numata K."/>
            <person name="Arakawa K."/>
        </authorList>
    </citation>
    <scope>NUCLEOTIDE SEQUENCE [LARGE SCALE GENOMIC DNA]</scope>
</reference>
<dbReference type="EMBL" id="BGZK01000415">
    <property type="protein sequence ID" value="GBP42262.1"/>
    <property type="molecule type" value="Genomic_DNA"/>
</dbReference>
<accession>A0A4C1VV45</accession>
<sequence length="142" mass="16119">MEVDYEHTNVHPLRLYKSVLPVVYVVLLGGVSETGDLFLGRRTNRALFYSVKSAVSSGITRVGRQTTTVAVHRLCTRYSRGGALRTPALIRRLVNLRAIPYRRPWLHQRTATVLFGFKALRDILYWLAVDKNGLGESRTVHL</sequence>
<evidence type="ECO:0000313" key="2">
    <source>
        <dbReference type="EMBL" id="GBP42262.1"/>
    </source>
</evidence>
<name>A0A4C1VV45_EUMVA</name>
<keyword evidence="1" id="KW-0812">Transmembrane</keyword>
<organism evidence="2 3">
    <name type="scientific">Eumeta variegata</name>
    <name type="common">Bagworm moth</name>
    <name type="synonym">Eumeta japonica</name>
    <dbReference type="NCBI Taxonomy" id="151549"/>
    <lineage>
        <taxon>Eukaryota</taxon>
        <taxon>Metazoa</taxon>
        <taxon>Ecdysozoa</taxon>
        <taxon>Arthropoda</taxon>
        <taxon>Hexapoda</taxon>
        <taxon>Insecta</taxon>
        <taxon>Pterygota</taxon>
        <taxon>Neoptera</taxon>
        <taxon>Endopterygota</taxon>
        <taxon>Lepidoptera</taxon>
        <taxon>Glossata</taxon>
        <taxon>Ditrysia</taxon>
        <taxon>Tineoidea</taxon>
        <taxon>Psychidae</taxon>
        <taxon>Oiketicinae</taxon>
        <taxon>Eumeta</taxon>
    </lineage>
</organism>
<comment type="caution">
    <text evidence="2">The sequence shown here is derived from an EMBL/GenBank/DDBJ whole genome shotgun (WGS) entry which is preliminary data.</text>
</comment>
<evidence type="ECO:0000256" key="1">
    <source>
        <dbReference type="SAM" id="Phobius"/>
    </source>
</evidence>